<comment type="similarity">
    <text evidence="2 6">Belongs to the Nudix hydrolase family.</text>
</comment>
<dbReference type="SUPFAM" id="SSF55811">
    <property type="entry name" value="Nudix"/>
    <property type="match status" value="1"/>
</dbReference>
<evidence type="ECO:0000256" key="2">
    <source>
        <dbReference type="ARBA" id="ARBA00005582"/>
    </source>
</evidence>
<keyword evidence="4 6" id="KW-0378">Hydrolase</keyword>
<dbReference type="InterPro" id="IPR015797">
    <property type="entry name" value="NUDIX_hydrolase-like_dom_sf"/>
</dbReference>
<dbReference type="Pfam" id="PF00293">
    <property type="entry name" value="NUDIX"/>
    <property type="match status" value="1"/>
</dbReference>
<evidence type="ECO:0000313" key="8">
    <source>
        <dbReference type="EMBL" id="REI40678.1"/>
    </source>
</evidence>
<evidence type="ECO:0000256" key="4">
    <source>
        <dbReference type="ARBA" id="ARBA00022801"/>
    </source>
</evidence>
<reference evidence="8 9" key="1">
    <citation type="submission" date="2018-08" db="EMBL/GenBank/DDBJ databases">
        <title>Draft genome sequence of Psychrilyobacter sp. strain SD5 isolated from Black Sea water.</title>
        <authorList>
            <person name="Yadav S."/>
            <person name="Villanueva L."/>
            <person name="Damste J.S.S."/>
        </authorList>
    </citation>
    <scope>NUCLEOTIDE SEQUENCE [LARGE SCALE GENOMIC DNA]</scope>
    <source>
        <strain evidence="8 9">SD5</strain>
    </source>
</reference>
<keyword evidence="9" id="KW-1185">Reference proteome</keyword>
<dbReference type="InterPro" id="IPR020084">
    <property type="entry name" value="NUDIX_hydrolase_CS"/>
</dbReference>
<evidence type="ECO:0000259" key="7">
    <source>
        <dbReference type="PROSITE" id="PS51462"/>
    </source>
</evidence>
<protein>
    <submittedName>
        <fullName evidence="8">NUDIX domain-containing protein</fullName>
    </submittedName>
</protein>
<evidence type="ECO:0000256" key="1">
    <source>
        <dbReference type="ARBA" id="ARBA00001946"/>
    </source>
</evidence>
<dbReference type="PANTHER" id="PTHR43758">
    <property type="entry name" value="7,8-DIHYDRO-8-OXOGUANINE TRIPHOSPHATASE"/>
    <property type="match status" value="1"/>
</dbReference>
<dbReference type="InterPro" id="IPR014078">
    <property type="entry name" value="Nudix_YtkD"/>
</dbReference>
<dbReference type="Proteomes" id="UP000263486">
    <property type="component" value="Unassembled WGS sequence"/>
</dbReference>
<proteinExistence type="inferred from homology"/>
<dbReference type="EMBL" id="QUAJ01000017">
    <property type="protein sequence ID" value="REI40678.1"/>
    <property type="molecule type" value="Genomic_DNA"/>
</dbReference>
<feature type="domain" description="Nudix hydrolase" evidence="7">
    <location>
        <begin position="12"/>
        <end position="144"/>
    </location>
</feature>
<gene>
    <name evidence="8" type="ORF">DYH56_10265</name>
</gene>
<dbReference type="Gene3D" id="3.90.79.10">
    <property type="entry name" value="Nucleoside Triphosphate Pyrophosphohydrolase"/>
    <property type="match status" value="1"/>
</dbReference>
<dbReference type="InterPro" id="IPR000086">
    <property type="entry name" value="NUDIX_hydrolase_dom"/>
</dbReference>
<keyword evidence="5" id="KW-0460">Magnesium</keyword>
<sequence length="144" mass="16593">MQIKFYNQNALDKKKYSIIIPLYEGKLVLVKHEKRDTLELPGGHIEKGETAEMAAKRELYEESGATSFELTYLCDYSVEKNGDLGYGSVFMAAINKFGNLPNFEMEDKFLVGEIPENLTYPEIQGEFIRKYLVKNGENFEFKEI</sequence>
<dbReference type="RefSeq" id="WP_114642777.1">
    <property type="nucleotide sequence ID" value="NZ_JAACIO010000025.1"/>
</dbReference>
<dbReference type="CDD" id="cd04665">
    <property type="entry name" value="NUDIX_RppH"/>
    <property type="match status" value="1"/>
</dbReference>
<dbReference type="PROSITE" id="PS00893">
    <property type="entry name" value="NUDIX_BOX"/>
    <property type="match status" value="1"/>
</dbReference>
<dbReference type="PANTHER" id="PTHR43758:SF8">
    <property type="entry name" value="8-OXO-DGTP DIPHOSPHATASE YTKD-RELATED"/>
    <property type="match status" value="1"/>
</dbReference>
<comment type="cofactor">
    <cofactor evidence="1">
        <name>Mg(2+)</name>
        <dbReference type="ChEBI" id="CHEBI:18420"/>
    </cofactor>
</comment>
<organism evidence="8 9">
    <name type="scientific">Psychrilyobacter piezotolerans</name>
    <dbReference type="NCBI Taxonomy" id="2293438"/>
    <lineage>
        <taxon>Bacteria</taxon>
        <taxon>Fusobacteriati</taxon>
        <taxon>Fusobacteriota</taxon>
        <taxon>Fusobacteriia</taxon>
        <taxon>Fusobacteriales</taxon>
        <taxon>Fusobacteriaceae</taxon>
        <taxon>Psychrilyobacter</taxon>
    </lineage>
</organism>
<evidence type="ECO:0000256" key="5">
    <source>
        <dbReference type="ARBA" id="ARBA00022842"/>
    </source>
</evidence>
<name>A0ABX9KGF5_9FUSO</name>
<comment type="caution">
    <text evidence="8">The sequence shown here is derived from an EMBL/GenBank/DDBJ whole genome shotgun (WGS) entry which is preliminary data.</text>
</comment>
<dbReference type="PRINTS" id="PR00502">
    <property type="entry name" value="NUDIXFAMILY"/>
</dbReference>
<evidence type="ECO:0000256" key="3">
    <source>
        <dbReference type="ARBA" id="ARBA00022723"/>
    </source>
</evidence>
<evidence type="ECO:0000256" key="6">
    <source>
        <dbReference type="RuleBase" id="RU003476"/>
    </source>
</evidence>
<dbReference type="InterPro" id="IPR020476">
    <property type="entry name" value="Nudix_hydrolase"/>
</dbReference>
<keyword evidence="3" id="KW-0479">Metal-binding</keyword>
<accession>A0ABX9KGF5</accession>
<dbReference type="PROSITE" id="PS51462">
    <property type="entry name" value="NUDIX"/>
    <property type="match status" value="1"/>
</dbReference>
<evidence type="ECO:0000313" key="9">
    <source>
        <dbReference type="Proteomes" id="UP000263486"/>
    </source>
</evidence>